<accession>A0A1H0TGN6</accession>
<dbReference type="AlphaFoldDB" id="A0A1H0TGN6"/>
<name>A0A1H0TGN6_9BACI</name>
<dbReference type="InterPro" id="IPR000064">
    <property type="entry name" value="NLP_P60_dom"/>
</dbReference>
<feature type="domain" description="NlpC/P60" evidence="7">
    <location>
        <begin position="239"/>
        <end position="358"/>
    </location>
</feature>
<dbReference type="SUPFAM" id="SSF47090">
    <property type="entry name" value="PGBD-like"/>
    <property type="match status" value="2"/>
</dbReference>
<evidence type="ECO:0000256" key="5">
    <source>
        <dbReference type="SAM" id="MobiDB-lite"/>
    </source>
</evidence>
<evidence type="ECO:0000256" key="2">
    <source>
        <dbReference type="ARBA" id="ARBA00022670"/>
    </source>
</evidence>
<keyword evidence="2" id="KW-0645">Protease</keyword>
<dbReference type="SUPFAM" id="SSF54001">
    <property type="entry name" value="Cysteine proteinases"/>
    <property type="match status" value="1"/>
</dbReference>
<dbReference type="Gene3D" id="3.90.1720.10">
    <property type="entry name" value="endopeptidase domain like (from Nostoc punctiforme)"/>
    <property type="match status" value="1"/>
</dbReference>
<dbReference type="PANTHER" id="PTHR47053:SF1">
    <property type="entry name" value="MUREIN DD-ENDOPEPTIDASE MEPH-RELATED"/>
    <property type="match status" value="1"/>
</dbReference>
<keyword evidence="3" id="KW-0378">Hydrolase</keyword>
<dbReference type="InterPro" id="IPR038765">
    <property type="entry name" value="Papain-like_cys_pep_sf"/>
</dbReference>
<dbReference type="Proteomes" id="UP000199159">
    <property type="component" value="Unassembled WGS sequence"/>
</dbReference>
<dbReference type="Pfam" id="PF00877">
    <property type="entry name" value="NLPC_P60"/>
    <property type="match status" value="1"/>
</dbReference>
<dbReference type="InterPro" id="IPR051202">
    <property type="entry name" value="Peptidase_C40"/>
</dbReference>
<proteinExistence type="inferred from homology"/>
<evidence type="ECO:0000256" key="4">
    <source>
        <dbReference type="ARBA" id="ARBA00022807"/>
    </source>
</evidence>
<feature type="chain" id="PRO_5039712326" evidence="6">
    <location>
        <begin position="25"/>
        <end position="361"/>
    </location>
</feature>
<dbReference type="InterPro" id="IPR036366">
    <property type="entry name" value="PGBDSf"/>
</dbReference>
<dbReference type="STRING" id="930152.SAMN05216565_103511"/>
<dbReference type="GO" id="GO:0006508">
    <property type="term" value="P:proteolysis"/>
    <property type="evidence" value="ECO:0007669"/>
    <property type="project" value="UniProtKB-KW"/>
</dbReference>
<evidence type="ECO:0000259" key="7">
    <source>
        <dbReference type="PROSITE" id="PS51935"/>
    </source>
</evidence>
<dbReference type="OrthoDB" id="9813368at2"/>
<evidence type="ECO:0000256" key="6">
    <source>
        <dbReference type="SAM" id="SignalP"/>
    </source>
</evidence>
<gene>
    <name evidence="8" type="ORF">SAMN05216565_103511</name>
</gene>
<dbReference type="InterPro" id="IPR002477">
    <property type="entry name" value="Peptidoglycan-bd-like"/>
</dbReference>
<evidence type="ECO:0000313" key="8">
    <source>
        <dbReference type="EMBL" id="SDP53144.1"/>
    </source>
</evidence>
<sequence length="361" mass="40137">MRMPIRTKETLLVTSVAAAGLFFATPEMTGATSQTELSPKNYYDNFFDTESTLRYGHTGHSVRILQLELMKINFYFEQIDGYYGPNTQEAVRKFQQAHKLNIDGVAGSETLSVLNDVLTKPKPEILSIGDEGPEVEQLQTRLQRLGYYHGPIDGIFGKLTEKSVLSYQEKHKLDLTATATDETTHHLLKNKNVKGIRINTIASASKRQGESNSTSTMSVTTSNSNSQAQEKPVPKEQNYSVDSTIISVAIQHVGTPYVWGGSSPGGFDCSGFLKYVFSQKNVNIPRTVNEIWNIGTSVEKLSVGDLVFFQTYTKGPSHAGIYIGDGKFIHSESSRGVTVTNMSMSYWQDRYLGAKRIVQYK</sequence>
<evidence type="ECO:0000256" key="1">
    <source>
        <dbReference type="ARBA" id="ARBA00007074"/>
    </source>
</evidence>
<feature type="region of interest" description="Disordered" evidence="5">
    <location>
        <begin position="202"/>
        <end position="236"/>
    </location>
</feature>
<reference evidence="9" key="1">
    <citation type="submission" date="2016-10" db="EMBL/GenBank/DDBJ databases">
        <authorList>
            <person name="Varghese N."/>
            <person name="Submissions S."/>
        </authorList>
    </citation>
    <scope>NUCLEOTIDE SEQUENCE [LARGE SCALE GENOMIC DNA]</scope>
    <source>
        <strain evidence="9">IBRC-M10078</strain>
    </source>
</reference>
<feature type="signal peptide" evidence="6">
    <location>
        <begin position="1"/>
        <end position="24"/>
    </location>
</feature>
<dbReference type="Gene3D" id="1.10.101.10">
    <property type="entry name" value="PGBD-like superfamily/PGBD"/>
    <property type="match status" value="2"/>
</dbReference>
<dbReference type="InterPro" id="IPR036365">
    <property type="entry name" value="PGBD-like_sf"/>
</dbReference>
<evidence type="ECO:0000256" key="3">
    <source>
        <dbReference type="ARBA" id="ARBA00022801"/>
    </source>
</evidence>
<keyword evidence="6" id="KW-0732">Signal</keyword>
<protein>
    <submittedName>
        <fullName evidence="8">Putative peptidoglycan binding domain-containing protein</fullName>
    </submittedName>
</protein>
<keyword evidence="9" id="KW-1185">Reference proteome</keyword>
<comment type="similarity">
    <text evidence="1">Belongs to the peptidase C40 family.</text>
</comment>
<feature type="compositionally biased region" description="Low complexity" evidence="5">
    <location>
        <begin position="211"/>
        <end position="226"/>
    </location>
</feature>
<dbReference type="Pfam" id="PF01471">
    <property type="entry name" value="PG_binding_1"/>
    <property type="match status" value="2"/>
</dbReference>
<dbReference type="GO" id="GO:0008234">
    <property type="term" value="F:cysteine-type peptidase activity"/>
    <property type="evidence" value="ECO:0007669"/>
    <property type="project" value="UniProtKB-KW"/>
</dbReference>
<dbReference type="PANTHER" id="PTHR47053">
    <property type="entry name" value="MUREIN DD-ENDOPEPTIDASE MEPH-RELATED"/>
    <property type="match status" value="1"/>
</dbReference>
<evidence type="ECO:0000313" key="9">
    <source>
        <dbReference type="Proteomes" id="UP000199159"/>
    </source>
</evidence>
<dbReference type="RefSeq" id="WP_090852640.1">
    <property type="nucleotide sequence ID" value="NZ_FNJU01000003.1"/>
</dbReference>
<organism evidence="8 9">
    <name type="scientific">Litchfieldia salsa</name>
    <dbReference type="NCBI Taxonomy" id="930152"/>
    <lineage>
        <taxon>Bacteria</taxon>
        <taxon>Bacillati</taxon>
        <taxon>Bacillota</taxon>
        <taxon>Bacilli</taxon>
        <taxon>Bacillales</taxon>
        <taxon>Bacillaceae</taxon>
        <taxon>Litchfieldia</taxon>
    </lineage>
</organism>
<dbReference type="PROSITE" id="PS51935">
    <property type="entry name" value="NLPC_P60"/>
    <property type="match status" value="1"/>
</dbReference>
<keyword evidence="4" id="KW-0788">Thiol protease</keyword>
<dbReference type="EMBL" id="FNJU01000003">
    <property type="protein sequence ID" value="SDP53144.1"/>
    <property type="molecule type" value="Genomic_DNA"/>
</dbReference>